<keyword evidence="8" id="KW-1185">Reference proteome</keyword>
<dbReference type="InterPro" id="IPR011006">
    <property type="entry name" value="CheY-like_superfamily"/>
</dbReference>
<proteinExistence type="predicted"/>
<dbReference type="Gene3D" id="3.40.50.2300">
    <property type="match status" value="1"/>
</dbReference>
<evidence type="ECO:0000256" key="1">
    <source>
        <dbReference type="ARBA" id="ARBA00023015"/>
    </source>
</evidence>
<dbReference type="PROSITE" id="PS01124">
    <property type="entry name" value="HTH_ARAC_FAMILY_2"/>
    <property type="match status" value="1"/>
</dbReference>
<keyword evidence="3" id="KW-0804">Transcription</keyword>
<evidence type="ECO:0000259" key="5">
    <source>
        <dbReference type="PROSITE" id="PS01124"/>
    </source>
</evidence>
<protein>
    <submittedName>
        <fullName evidence="7">Response regulator</fullName>
    </submittedName>
</protein>
<dbReference type="Pfam" id="PF12833">
    <property type="entry name" value="HTH_18"/>
    <property type="match status" value="1"/>
</dbReference>
<feature type="modified residue" description="4-aspartylphosphate" evidence="4">
    <location>
        <position position="56"/>
    </location>
</feature>
<dbReference type="SUPFAM" id="SSF46689">
    <property type="entry name" value="Homeodomain-like"/>
    <property type="match status" value="2"/>
</dbReference>
<name>A0ABW5PKZ5_9BACL</name>
<gene>
    <name evidence="7" type="ORF">ACFSUF_21705</name>
</gene>
<evidence type="ECO:0000256" key="2">
    <source>
        <dbReference type="ARBA" id="ARBA00023125"/>
    </source>
</evidence>
<dbReference type="Gene3D" id="1.10.10.60">
    <property type="entry name" value="Homeodomain-like"/>
    <property type="match status" value="2"/>
</dbReference>
<dbReference type="InterPro" id="IPR020449">
    <property type="entry name" value="Tscrpt_reg_AraC-type_HTH"/>
</dbReference>
<evidence type="ECO:0000259" key="6">
    <source>
        <dbReference type="PROSITE" id="PS50110"/>
    </source>
</evidence>
<keyword evidence="1" id="KW-0805">Transcription regulation</keyword>
<dbReference type="SUPFAM" id="SSF52172">
    <property type="entry name" value="CheY-like"/>
    <property type="match status" value="1"/>
</dbReference>
<comment type="caution">
    <text evidence="7">The sequence shown here is derived from an EMBL/GenBank/DDBJ whole genome shotgun (WGS) entry which is preliminary data.</text>
</comment>
<organism evidence="7 8">
    <name type="scientific">Paenibacillus gansuensis</name>
    <dbReference type="NCBI Taxonomy" id="306542"/>
    <lineage>
        <taxon>Bacteria</taxon>
        <taxon>Bacillati</taxon>
        <taxon>Bacillota</taxon>
        <taxon>Bacilli</taxon>
        <taxon>Bacillales</taxon>
        <taxon>Paenibacillaceae</taxon>
        <taxon>Paenibacillus</taxon>
    </lineage>
</organism>
<dbReference type="PROSITE" id="PS50110">
    <property type="entry name" value="RESPONSE_REGULATORY"/>
    <property type="match status" value="1"/>
</dbReference>
<dbReference type="Pfam" id="PF00072">
    <property type="entry name" value="Response_reg"/>
    <property type="match status" value="1"/>
</dbReference>
<dbReference type="RefSeq" id="WP_377606517.1">
    <property type="nucleotide sequence ID" value="NZ_JBHUME010000015.1"/>
</dbReference>
<evidence type="ECO:0000256" key="3">
    <source>
        <dbReference type="ARBA" id="ARBA00023163"/>
    </source>
</evidence>
<sequence>MRIQALLVDDELHITKNLEQVIPWDELGIDIVGFAKNGVEALEYMGRQDIHLMLCDIRMPVMDGMELIRRLREEEHPCQVIMLTGYQDYEYTRAAIRYGVMDYLLKPIDYDELRTVVERVAGGIRAKALQSTKEQQQIGRIVGLASEKILYDILMDYSQVSKGNLILAGVEHIFQDQQYVLFVADMDHYSQRARTWDDQERKLWNFAVHNVIQDTMRKKEVNHAVIQMRDGEWCVVLEYGGGEELAGWLDETEVLSWAHELRQAVQDNAKISVSVGVYGEVLAITQLSKAYKSVQRGLQLTSQTGHATMYYAEQQEKNPMDFGMWSLIENIVSGIKKGDRTRTDDALIELNLRLQAISEQSLDRVKQILNFLVLHILREMREMQVVTKDQEEQIWKQLERNVGVRDLLASIKQLMEDSVEGFVKKKSSEVVMIHAKDYIDRNLASDLCVEELAGVLGISSSYFSLLFKQTYGETFIEYLTRQRMERAKSLLLMSGKSISKICKEVGYAERRYFTKVFQKYTGVLPSEYRASVAGQ</sequence>
<keyword evidence="4" id="KW-0597">Phosphoprotein</keyword>
<dbReference type="EMBL" id="JBHUME010000015">
    <property type="protein sequence ID" value="MFD2615037.1"/>
    <property type="molecule type" value="Genomic_DNA"/>
</dbReference>
<feature type="domain" description="HTH araC/xylS-type" evidence="5">
    <location>
        <begin position="433"/>
        <end position="531"/>
    </location>
</feature>
<dbReference type="InterPro" id="IPR001789">
    <property type="entry name" value="Sig_transdc_resp-reg_receiver"/>
</dbReference>
<dbReference type="InterPro" id="IPR018060">
    <property type="entry name" value="HTH_AraC"/>
</dbReference>
<evidence type="ECO:0000313" key="8">
    <source>
        <dbReference type="Proteomes" id="UP001597541"/>
    </source>
</evidence>
<dbReference type="CDD" id="cd17536">
    <property type="entry name" value="REC_YesN-like"/>
    <property type="match status" value="1"/>
</dbReference>
<keyword evidence="2" id="KW-0238">DNA-binding</keyword>
<dbReference type="PANTHER" id="PTHR43280">
    <property type="entry name" value="ARAC-FAMILY TRANSCRIPTIONAL REGULATOR"/>
    <property type="match status" value="1"/>
</dbReference>
<reference evidence="8" key="1">
    <citation type="journal article" date="2019" name="Int. J. Syst. Evol. Microbiol.">
        <title>The Global Catalogue of Microorganisms (GCM) 10K type strain sequencing project: providing services to taxonomists for standard genome sequencing and annotation.</title>
        <authorList>
            <consortium name="The Broad Institute Genomics Platform"/>
            <consortium name="The Broad Institute Genome Sequencing Center for Infectious Disease"/>
            <person name="Wu L."/>
            <person name="Ma J."/>
        </authorList>
    </citation>
    <scope>NUCLEOTIDE SEQUENCE [LARGE SCALE GENOMIC DNA]</scope>
    <source>
        <strain evidence="8">KCTC 3950</strain>
    </source>
</reference>
<accession>A0ABW5PKZ5</accession>
<evidence type="ECO:0000256" key="4">
    <source>
        <dbReference type="PROSITE-ProRule" id="PRU00169"/>
    </source>
</evidence>
<dbReference type="Proteomes" id="UP001597541">
    <property type="component" value="Unassembled WGS sequence"/>
</dbReference>
<feature type="domain" description="Response regulatory" evidence="6">
    <location>
        <begin position="4"/>
        <end position="121"/>
    </location>
</feature>
<dbReference type="InterPro" id="IPR009057">
    <property type="entry name" value="Homeodomain-like_sf"/>
</dbReference>
<dbReference type="SMART" id="SM00448">
    <property type="entry name" value="REC"/>
    <property type="match status" value="1"/>
</dbReference>
<dbReference type="SMART" id="SM00342">
    <property type="entry name" value="HTH_ARAC"/>
    <property type="match status" value="1"/>
</dbReference>
<dbReference type="PRINTS" id="PR00032">
    <property type="entry name" value="HTHARAC"/>
</dbReference>
<dbReference type="PANTHER" id="PTHR43280:SF28">
    <property type="entry name" value="HTH-TYPE TRANSCRIPTIONAL ACTIVATOR RHAS"/>
    <property type="match status" value="1"/>
</dbReference>
<evidence type="ECO:0000313" key="7">
    <source>
        <dbReference type="EMBL" id="MFD2615037.1"/>
    </source>
</evidence>